<feature type="region of interest" description="Disordered" evidence="1">
    <location>
        <begin position="103"/>
        <end position="134"/>
    </location>
</feature>
<evidence type="ECO:0000313" key="3">
    <source>
        <dbReference type="Proteomes" id="UP000466514"/>
    </source>
</evidence>
<gene>
    <name evidence="2" type="ORF">MPSYJ_24630</name>
</gene>
<evidence type="ECO:0000256" key="1">
    <source>
        <dbReference type="SAM" id="MobiDB-lite"/>
    </source>
</evidence>
<proteinExistence type="predicted"/>
<dbReference type="AlphaFoldDB" id="A0A7I7MB62"/>
<accession>A0A7I7MB62</accession>
<reference evidence="2 3" key="1">
    <citation type="journal article" date="2019" name="Emerg. Microbes Infect.">
        <title>Comprehensive subspecies identification of 175 nontuberculous mycobacteria species based on 7547 genomic profiles.</title>
        <authorList>
            <person name="Matsumoto Y."/>
            <person name="Kinjo T."/>
            <person name="Motooka D."/>
            <person name="Nabeya D."/>
            <person name="Jung N."/>
            <person name="Uechi K."/>
            <person name="Horii T."/>
            <person name="Iida T."/>
            <person name="Fujita J."/>
            <person name="Nakamura S."/>
        </authorList>
    </citation>
    <scope>NUCLEOTIDE SEQUENCE [LARGE SCALE GENOMIC DNA]</scope>
    <source>
        <strain evidence="2 3">JCM 13323</strain>
    </source>
</reference>
<dbReference type="KEGG" id="mpsc:MPSYJ_24630"/>
<organism evidence="2 3">
    <name type="scientific">Mycolicibacterium psychrotolerans</name>
    <dbReference type="NCBI Taxonomy" id="216929"/>
    <lineage>
        <taxon>Bacteria</taxon>
        <taxon>Bacillati</taxon>
        <taxon>Actinomycetota</taxon>
        <taxon>Actinomycetes</taxon>
        <taxon>Mycobacteriales</taxon>
        <taxon>Mycobacteriaceae</taxon>
        <taxon>Mycolicibacterium</taxon>
    </lineage>
</organism>
<evidence type="ECO:0008006" key="4">
    <source>
        <dbReference type="Google" id="ProtNLM"/>
    </source>
</evidence>
<sequence length="270" mass="25651">MANQGLTPEELQAEVGIALPDKEVVSIIDVNADINVGIDAASPIDLSAAANLNVAAPIQAGAGANVLTYGSGADATVTHSADGGVVIMQTMDNVTADATSVQDSGIDQAGDTSTGTVTNPGTDTGTDPGTGTGTDTGATVDTGTGTFSDGALLNVDVNVDLNADLAAPIAGAVAANANVAAPINAGVAANIGSIDSTADAVSIQDATITQTMNDVHATADSDQTSSIAQGGTSNTADGTTSSGTTSSGTTSSGTTSSGTSGTSGGTSSAA</sequence>
<dbReference type="RefSeq" id="WP_163728295.1">
    <property type="nucleotide sequence ID" value="NZ_JACKSQ010000114.1"/>
</dbReference>
<feature type="compositionally biased region" description="Low complexity" evidence="1">
    <location>
        <begin position="111"/>
        <end position="127"/>
    </location>
</feature>
<dbReference type="EMBL" id="AP022574">
    <property type="protein sequence ID" value="BBX69002.1"/>
    <property type="molecule type" value="Genomic_DNA"/>
</dbReference>
<name>A0A7I7MB62_9MYCO</name>
<feature type="compositionally biased region" description="Low complexity" evidence="1">
    <location>
        <begin position="230"/>
        <end position="270"/>
    </location>
</feature>
<dbReference type="Proteomes" id="UP000466514">
    <property type="component" value="Chromosome"/>
</dbReference>
<evidence type="ECO:0000313" key="2">
    <source>
        <dbReference type="EMBL" id="BBX69002.1"/>
    </source>
</evidence>
<protein>
    <recommendedName>
        <fullName evidence="4">Peptidoglycan-binding protein</fullName>
    </recommendedName>
</protein>
<feature type="region of interest" description="Disordered" evidence="1">
    <location>
        <begin position="219"/>
        <end position="270"/>
    </location>
</feature>
<feature type="compositionally biased region" description="Polar residues" evidence="1">
    <location>
        <begin position="220"/>
        <end position="229"/>
    </location>
</feature>
<keyword evidence="3" id="KW-1185">Reference proteome</keyword>